<reference evidence="2" key="1">
    <citation type="submission" date="2017-02" db="EMBL/GenBank/DDBJ databases">
        <title>Delving into the versatile metabolic prowess of the omnipresent phylum Bacteroidetes.</title>
        <authorList>
            <person name="Nobu M.K."/>
            <person name="Mei R."/>
            <person name="Narihiro T."/>
            <person name="Kuroda K."/>
            <person name="Liu W.-T."/>
        </authorList>
    </citation>
    <scope>NUCLEOTIDE SEQUENCE</scope>
    <source>
        <strain evidence="2">ADurb.Bin417</strain>
    </source>
</reference>
<accession>A0A1V5MBV6</accession>
<organism evidence="2">
    <name type="scientific">candidate division TA06 bacterium ADurb.Bin417</name>
    <dbReference type="NCBI Taxonomy" id="1852828"/>
    <lineage>
        <taxon>Bacteria</taxon>
        <taxon>Bacteria division TA06</taxon>
    </lineage>
</organism>
<evidence type="ECO:0000313" key="2">
    <source>
        <dbReference type="EMBL" id="OPZ90622.1"/>
    </source>
</evidence>
<sequence>MDLGVWTANHTGRPLTGLKLDANFPGDRMVTKTDWMLPDRNGKLPDLPAGQAAFGRIPTAIGLDYPVENATFSVWLSDGQAEYPWYERCWLTVAPRVTATGGRVTDWSKVQPAWLYHTFSWGRFGRAFPQVVSGAENLKYAFRVDGRAAVRTGYDGRNLYVSIEVEDDNAVFTGAPEKRDRFELKFDRDLAGDFGSASARPDLNLLVLPESSGPCQVKGVEGAAAVLTRRSAGGYTVEVSVPLGAITLRPAAAGGAIGFDLVWTDADPETGGVASSAMRWAGGSRTLGQLFFGR</sequence>
<comment type="caution">
    <text evidence="2">The sequence shown here is derived from an EMBL/GenBank/DDBJ whole genome shotgun (WGS) entry which is preliminary data.</text>
</comment>
<dbReference type="AlphaFoldDB" id="A0A1V5MBV6"/>
<dbReference type="Gene3D" id="2.60.40.1190">
    <property type="match status" value="1"/>
</dbReference>
<proteinExistence type="predicted"/>
<dbReference type="GO" id="GO:0030246">
    <property type="term" value="F:carbohydrate binding"/>
    <property type="evidence" value="ECO:0007669"/>
    <property type="project" value="InterPro"/>
</dbReference>
<dbReference type="EMBL" id="MWAK01000243">
    <property type="protein sequence ID" value="OPZ90622.1"/>
    <property type="molecule type" value="Genomic_DNA"/>
</dbReference>
<evidence type="ECO:0000259" key="1">
    <source>
        <dbReference type="Pfam" id="PF06452"/>
    </source>
</evidence>
<dbReference type="GO" id="GO:0004553">
    <property type="term" value="F:hydrolase activity, hydrolyzing O-glycosyl compounds"/>
    <property type="evidence" value="ECO:0007669"/>
    <property type="project" value="InterPro"/>
</dbReference>
<dbReference type="SUPFAM" id="SSF49344">
    <property type="entry name" value="CBD9-like"/>
    <property type="match status" value="1"/>
</dbReference>
<name>A0A1V5MBV6_UNCT6</name>
<dbReference type="InterPro" id="IPR010502">
    <property type="entry name" value="Carb-bd_dom_fam9"/>
</dbReference>
<dbReference type="GO" id="GO:0016052">
    <property type="term" value="P:carbohydrate catabolic process"/>
    <property type="evidence" value="ECO:0007669"/>
    <property type="project" value="InterPro"/>
</dbReference>
<dbReference type="Proteomes" id="UP000485484">
    <property type="component" value="Unassembled WGS sequence"/>
</dbReference>
<dbReference type="Pfam" id="PF06452">
    <property type="entry name" value="CBM9_1"/>
    <property type="match status" value="1"/>
</dbReference>
<gene>
    <name evidence="2" type="ORF">BWY73_01280</name>
</gene>
<protein>
    <recommendedName>
        <fullName evidence="1">Carbohydrate-binding domain-containing protein</fullName>
    </recommendedName>
</protein>
<feature type="domain" description="Carbohydrate-binding" evidence="1">
    <location>
        <begin position="147"/>
        <end position="280"/>
    </location>
</feature>